<evidence type="ECO:0008006" key="3">
    <source>
        <dbReference type="Google" id="ProtNLM"/>
    </source>
</evidence>
<proteinExistence type="predicted"/>
<accession>A0A1B2EBE9</accession>
<feature type="chain" id="PRO_5008535916" description="Secreted protein" evidence="1">
    <location>
        <begin position="22"/>
        <end position="83"/>
    </location>
</feature>
<gene>
    <name evidence="2" type="ORF">BB934_02440</name>
</gene>
<reference evidence="2" key="1">
    <citation type="submission" date="2016-07" db="EMBL/GenBank/DDBJ databases">
        <title>Microvirga ossetica sp. nov. a new species of rhizobia isolated from root nodules of the legume species Vicia alpestris Steven originated from North Ossetia region in the Caucasus.</title>
        <authorList>
            <person name="Safronova V.I."/>
            <person name="Kuznetsova I.G."/>
            <person name="Sazanova A.L."/>
            <person name="Belimov A."/>
            <person name="Andronov E."/>
            <person name="Osledkin Y.S."/>
            <person name="Onishchuk O.P."/>
            <person name="Kurchak O.N."/>
            <person name="Shaposhnikov A.I."/>
            <person name="Willems A."/>
            <person name="Tikhonovich I.A."/>
        </authorList>
    </citation>
    <scope>NUCLEOTIDE SEQUENCE [LARGE SCALE GENOMIC DNA]</scope>
    <source>
        <strain evidence="2">V5/3M</strain>
    </source>
</reference>
<protein>
    <recommendedName>
        <fullName evidence="3">Secreted protein</fullName>
    </recommendedName>
</protein>
<dbReference type="RefSeq" id="WP_099508207.1">
    <property type="nucleotide sequence ID" value="NZ_CP016616.1"/>
</dbReference>
<name>A0A1B2EBE9_9HYPH</name>
<dbReference type="OrthoDB" id="8020773at2"/>
<dbReference type="AlphaFoldDB" id="A0A1B2EBE9"/>
<dbReference type="EMBL" id="CP016616">
    <property type="protein sequence ID" value="ANY77212.1"/>
    <property type="molecule type" value="Genomic_DNA"/>
</dbReference>
<dbReference type="KEGG" id="moc:BB934_02440"/>
<evidence type="ECO:0000313" key="2">
    <source>
        <dbReference type="EMBL" id="ANY77212.1"/>
    </source>
</evidence>
<evidence type="ECO:0000256" key="1">
    <source>
        <dbReference type="SAM" id="SignalP"/>
    </source>
</evidence>
<keyword evidence="1" id="KW-0732">Signal</keyword>
<sequence length="83" mass="9351">MQRFILLAALGILATATPGWAQDPRPPVRDGEIVIPTEQTLERDAVTQPRNDFSTNDATAIRQMERQNRRIDREVDKGICSDC</sequence>
<feature type="signal peptide" evidence="1">
    <location>
        <begin position="1"/>
        <end position="21"/>
    </location>
</feature>
<organism evidence="2">
    <name type="scientific">Microvirga ossetica</name>
    <dbReference type="NCBI Taxonomy" id="1882682"/>
    <lineage>
        <taxon>Bacteria</taxon>
        <taxon>Pseudomonadati</taxon>
        <taxon>Pseudomonadota</taxon>
        <taxon>Alphaproteobacteria</taxon>
        <taxon>Hyphomicrobiales</taxon>
        <taxon>Methylobacteriaceae</taxon>
        <taxon>Microvirga</taxon>
    </lineage>
</organism>